<dbReference type="Proteomes" id="UP000568380">
    <property type="component" value="Unassembled WGS sequence"/>
</dbReference>
<dbReference type="Pfam" id="PF13424">
    <property type="entry name" value="TPR_12"/>
    <property type="match status" value="1"/>
</dbReference>
<dbReference type="AlphaFoldDB" id="A0A7W8A6T9"/>
<accession>A0A7W8A6T9</accession>
<dbReference type="SUPFAM" id="SSF48452">
    <property type="entry name" value="TPR-like"/>
    <property type="match status" value="1"/>
</dbReference>
<name>A0A7W8A6T9_9ACTN</name>
<dbReference type="RefSeq" id="WP_184967243.1">
    <property type="nucleotide sequence ID" value="NZ_JACHIN010000008.1"/>
</dbReference>
<dbReference type="EMBL" id="JACHIN010000008">
    <property type="protein sequence ID" value="MBB5080623.1"/>
    <property type="molecule type" value="Genomic_DNA"/>
</dbReference>
<evidence type="ECO:0000313" key="1">
    <source>
        <dbReference type="EMBL" id="MBB5080623.1"/>
    </source>
</evidence>
<dbReference type="InterPro" id="IPR011990">
    <property type="entry name" value="TPR-like_helical_dom_sf"/>
</dbReference>
<comment type="caution">
    <text evidence="1">The sequence shown here is derived from an EMBL/GenBank/DDBJ whole genome shotgun (WGS) entry which is preliminary data.</text>
</comment>
<sequence length="433" mass="46792">MTDRFLRAALSAYARGDYHRVAEQCQEGLAAGAPDDELTVRLSHLQLTATELWWATSPSDTIRAQVEAAVEAAARTGDPALQAMAGVSAGAYRLAAEGLHAGVSCFREAAGHAEKSGLPLARVEALSSLGHHLVGLDMADGIATLEKARRIAEQCAETEIPPADRPLFRVQTARLHGHIGVAAFDDGRFDEAEEGLRRSIGGLKAAHARDQFAMISNYLGQLLTATGRFEEAEQVLEEALSVLRADADLSVHQGYNQGLLGKLYLEWGRPDEARPMIDTGYERVLRAGHASIAPILRTYLAELLMAPGHRDLERAHRLCAETVQECRRTGFRRSQVGALSLQALVELRRGEIDAALSSSTLAVTLLEEAGTMPALRTEEVYYVHHQVLQACGKDEAGHWLERARATVSAKAASLSSPDSFLTRVPINRAIGSG</sequence>
<protein>
    <submittedName>
        <fullName evidence="1">Tetratricopeptide (TPR) repeat protein</fullName>
    </submittedName>
</protein>
<organism evidence="1 2">
    <name type="scientific">Nonomuraea endophytica</name>
    <dbReference type="NCBI Taxonomy" id="714136"/>
    <lineage>
        <taxon>Bacteria</taxon>
        <taxon>Bacillati</taxon>
        <taxon>Actinomycetota</taxon>
        <taxon>Actinomycetes</taxon>
        <taxon>Streptosporangiales</taxon>
        <taxon>Streptosporangiaceae</taxon>
        <taxon>Nonomuraea</taxon>
    </lineage>
</organism>
<dbReference type="Gene3D" id="1.25.40.10">
    <property type="entry name" value="Tetratricopeptide repeat domain"/>
    <property type="match status" value="1"/>
</dbReference>
<gene>
    <name evidence="1" type="ORF">HNR40_006110</name>
</gene>
<proteinExistence type="predicted"/>
<keyword evidence="2" id="KW-1185">Reference proteome</keyword>
<reference evidence="1 2" key="1">
    <citation type="submission" date="2020-08" db="EMBL/GenBank/DDBJ databases">
        <title>Genomic Encyclopedia of Type Strains, Phase IV (KMG-IV): sequencing the most valuable type-strain genomes for metagenomic binning, comparative biology and taxonomic classification.</title>
        <authorList>
            <person name="Goeker M."/>
        </authorList>
    </citation>
    <scope>NUCLEOTIDE SEQUENCE [LARGE SCALE GENOMIC DNA]</scope>
    <source>
        <strain evidence="1 2">DSM 45385</strain>
    </source>
</reference>
<evidence type="ECO:0000313" key="2">
    <source>
        <dbReference type="Proteomes" id="UP000568380"/>
    </source>
</evidence>